<keyword evidence="3" id="KW-0804">Transcription</keyword>
<reference evidence="5" key="2">
    <citation type="submission" date="2021-04" db="EMBL/GenBank/DDBJ databases">
        <authorList>
            <person name="Karlyshev A.V."/>
        </authorList>
    </citation>
    <scope>NUCLEOTIDE SEQUENCE</scope>
    <source>
        <strain evidence="5">LMG 29479</strain>
    </source>
</reference>
<dbReference type="PROSITE" id="PS01124">
    <property type="entry name" value="HTH_ARAC_FAMILY_2"/>
    <property type="match status" value="1"/>
</dbReference>
<dbReference type="SMART" id="SM00342">
    <property type="entry name" value="HTH_ARAC"/>
    <property type="match status" value="1"/>
</dbReference>
<name>A0A8J7VUW8_9GAMM</name>
<dbReference type="PANTHER" id="PTHR46796:SF15">
    <property type="entry name" value="BLL1074 PROTEIN"/>
    <property type="match status" value="1"/>
</dbReference>
<keyword evidence="2" id="KW-0238">DNA-binding</keyword>
<dbReference type="Pfam" id="PF20240">
    <property type="entry name" value="DUF6597"/>
    <property type="match status" value="1"/>
</dbReference>
<comment type="caution">
    <text evidence="5">The sequence shown here is derived from an EMBL/GenBank/DDBJ whole genome shotgun (WGS) entry which is preliminary data.</text>
</comment>
<organism evidence="5">
    <name type="scientific">Coralloluteibacterium stylophorae</name>
    <dbReference type="NCBI Taxonomy" id="1776034"/>
    <lineage>
        <taxon>Bacteria</taxon>
        <taxon>Pseudomonadati</taxon>
        <taxon>Pseudomonadota</taxon>
        <taxon>Gammaproteobacteria</taxon>
        <taxon>Lysobacterales</taxon>
        <taxon>Lysobacteraceae</taxon>
        <taxon>Coralloluteibacterium</taxon>
    </lineage>
</organism>
<dbReference type="Gene3D" id="1.10.10.60">
    <property type="entry name" value="Homeodomain-like"/>
    <property type="match status" value="1"/>
</dbReference>
<keyword evidence="1" id="KW-0805">Transcription regulation</keyword>
<evidence type="ECO:0000256" key="2">
    <source>
        <dbReference type="ARBA" id="ARBA00023125"/>
    </source>
</evidence>
<evidence type="ECO:0000256" key="3">
    <source>
        <dbReference type="ARBA" id="ARBA00023163"/>
    </source>
</evidence>
<evidence type="ECO:0000313" key="5">
    <source>
        <dbReference type="EMBL" id="MBR0562233.1"/>
    </source>
</evidence>
<dbReference type="InterPro" id="IPR046532">
    <property type="entry name" value="DUF6597"/>
</dbReference>
<dbReference type="EMBL" id="JAGQFT020000013">
    <property type="protein sequence ID" value="MBS7458679.1"/>
    <property type="molecule type" value="Genomic_DNA"/>
</dbReference>
<dbReference type="EMBL" id="JAGQFT010000040">
    <property type="protein sequence ID" value="MBR0562233.1"/>
    <property type="molecule type" value="Genomic_DNA"/>
</dbReference>
<protein>
    <submittedName>
        <fullName evidence="5">AraC family transcriptional regulator</fullName>
    </submittedName>
</protein>
<dbReference type="Proteomes" id="UP000675747">
    <property type="component" value="Unassembled WGS sequence"/>
</dbReference>
<sequence>MSYREAPAPPALAHLVRCCWTSRADAAAPAPVRVLPDGCADLLLEFEPTLRARWIGTMTRARLVPVAPGSVRFGIRFAPGGLAPLLGAPLGLLTDGDAALDALRPRAWQVPLQALADTTGFEARSRVVWRSIAGALPALAPDHAMLALLAGLEAMPRLPRVEALAAAAGVGRRTLERRFEATLGVSPVQHLRWLRFERARRLLDGGGRAHAHVALDAGYADQAHFIREFARFSGLTPGRWPG</sequence>
<evidence type="ECO:0000313" key="6">
    <source>
        <dbReference type="EMBL" id="MBS7458679.1"/>
    </source>
</evidence>
<reference evidence="6 7" key="1">
    <citation type="journal article" date="2021" name="Microbiol. Resour. Announc.">
        <title>Draft Genome Sequence of Coralloluteibacterium stylophorae LMG 29479T.</title>
        <authorList>
            <person name="Karlyshev A.V."/>
            <person name="Kudryashova E.B."/>
            <person name="Ariskina E.V."/>
            <person name="Conroy A.P."/>
            <person name="Abidueva E.Y."/>
        </authorList>
    </citation>
    <scope>NUCLEOTIDE SEQUENCE [LARGE SCALE GENOMIC DNA]</scope>
    <source>
        <strain evidence="6 7">LMG 29479</strain>
    </source>
</reference>
<dbReference type="SUPFAM" id="SSF46689">
    <property type="entry name" value="Homeodomain-like"/>
    <property type="match status" value="1"/>
</dbReference>
<evidence type="ECO:0000256" key="1">
    <source>
        <dbReference type="ARBA" id="ARBA00023015"/>
    </source>
</evidence>
<dbReference type="GO" id="GO:0043565">
    <property type="term" value="F:sequence-specific DNA binding"/>
    <property type="evidence" value="ECO:0007669"/>
    <property type="project" value="InterPro"/>
</dbReference>
<evidence type="ECO:0000313" key="7">
    <source>
        <dbReference type="Proteomes" id="UP000675747"/>
    </source>
</evidence>
<proteinExistence type="predicted"/>
<dbReference type="PANTHER" id="PTHR46796">
    <property type="entry name" value="HTH-TYPE TRANSCRIPTIONAL ACTIVATOR RHAS-RELATED"/>
    <property type="match status" value="1"/>
</dbReference>
<keyword evidence="7" id="KW-1185">Reference proteome</keyword>
<gene>
    <name evidence="6" type="ORF">KB893_016175</name>
    <name evidence="5" type="ORF">KB893_06840</name>
</gene>
<dbReference type="GO" id="GO:0003700">
    <property type="term" value="F:DNA-binding transcription factor activity"/>
    <property type="evidence" value="ECO:0007669"/>
    <property type="project" value="InterPro"/>
</dbReference>
<evidence type="ECO:0000259" key="4">
    <source>
        <dbReference type="PROSITE" id="PS01124"/>
    </source>
</evidence>
<dbReference type="InterPro" id="IPR050204">
    <property type="entry name" value="AraC_XylS_family_regulators"/>
</dbReference>
<dbReference type="InterPro" id="IPR009057">
    <property type="entry name" value="Homeodomain-like_sf"/>
</dbReference>
<feature type="domain" description="HTH araC/xylS-type" evidence="4">
    <location>
        <begin position="142"/>
        <end position="242"/>
    </location>
</feature>
<dbReference type="AlphaFoldDB" id="A0A8J7VUW8"/>
<accession>A0A8J7VUW8</accession>
<dbReference type="Pfam" id="PF12833">
    <property type="entry name" value="HTH_18"/>
    <property type="match status" value="1"/>
</dbReference>
<dbReference type="RefSeq" id="WP_211926178.1">
    <property type="nucleotide sequence ID" value="NZ_JAGQFT020000013.1"/>
</dbReference>
<dbReference type="InterPro" id="IPR018060">
    <property type="entry name" value="HTH_AraC"/>
</dbReference>